<evidence type="ECO:0000313" key="3">
    <source>
        <dbReference type="Proteomes" id="UP000674179"/>
    </source>
</evidence>
<reference evidence="2 3" key="1">
    <citation type="submission" date="2021-02" db="EMBL/GenBank/DDBJ databases">
        <title>Leishmania (Mundinia) enrietti genome sequencing and assembly.</title>
        <authorList>
            <person name="Almutairi H."/>
            <person name="Gatherer D."/>
        </authorList>
    </citation>
    <scope>NUCLEOTIDE SEQUENCE [LARGE SCALE GENOMIC DNA]</scope>
    <source>
        <strain evidence="2">CUR178</strain>
    </source>
</reference>
<comment type="caution">
    <text evidence="2">The sequence shown here is derived from an EMBL/GenBank/DDBJ whole genome shotgun (WGS) entry which is preliminary data.</text>
</comment>
<evidence type="ECO:0000256" key="1">
    <source>
        <dbReference type="SAM" id="Coils"/>
    </source>
</evidence>
<keyword evidence="1" id="KW-0175">Coiled coil</keyword>
<accession>A0A836FQM8</accession>
<dbReference type="RefSeq" id="XP_067688814.1">
    <property type="nucleotide sequence ID" value="XM_067832711.1"/>
</dbReference>
<feature type="coiled-coil region" evidence="1">
    <location>
        <begin position="170"/>
        <end position="204"/>
    </location>
</feature>
<sequence length="211" mass="24107">MMKKSARLWQGIKSDLHRYSHATFHEGTHRQAPGDSTPWRDVSSPVNRLRAWWLSPVAKGSVVAAWCLTCVVGAYCFSIQQDAKGTYLLNNVLLRNLHEESQRANANAERAGKLQEAMRQYLSEETNRKQSTTKLAEDVVFRESMKEGIVNYELELARERGRADATHECNQQLAQELMSLRREIAQVQKDNVTLVGEIEKLQRLLKRSGQL</sequence>
<dbReference type="AlphaFoldDB" id="A0A836FQM8"/>
<organism evidence="2 3">
    <name type="scientific">Leishmania enriettii</name>
    <dbReference type="NCBI Taxonomy" id="5663"/>
    <lineage>
        <taxon>Eukaryota</taxon>
        <taxon>Discoba</taxon>
        <taxon>Euglenozoa</taxon>
        <taxon>Kinetoplastea</taxon>
        <taxon>Metakinetoplastina</taxon>
        <taxon>Trypanosomatida</taxon>
        <taxon>Trypanosomatidae</taxon>
        <taxon>Leishmaniinae</taxon>
        <taxon>Leishmania</taxon>
    </lineage>
</organism>
<dbReference type="EMBL" id="JAFHKP010000035">
    <property type="protein sequence ID" value="KAG5467292.1"/>
    <property type="molecule type" value="Genomic_DNA"/>
</dbReference>
<dbReference type="KEGG" id="lenr:94168221"/>
<protein>
    <submittedName>
        <fullName evidence="2">Uncharacterized protein</fullName>
    </submittedName>
</protein>
<keyword evidence="3" id="KW-1185">Reference proteome</keyword>
<name>A0A836FQM8_LEIEN</name>
<dbReference type="Proteomes" id="UP000674179">
    <property type="component" value="Chromosome 35"/>
</dbReference>
<dbReference type="OrthoDB" id="269645at2759"/>
<proteinExistence type="predicted"/>
<gene>
    <name evidence="2" type="ORF">CUR178_00934</name>
</gene>
<dbReference type="GeneID" id="94168221"/>
<evidence type="ECO:0000313" key="2">
    <source>
        <dbReference type="EMBL" id="KAG5467292.1"/>
    </source>
</evidence>